<dbReference type="AlphaFoldDB" id="A0A8C6H7V1"/>
<keyword evidence="2" id="KW-1185">Reference proteome</keyword>
<reference evidence="1" key="1">
    <citation type="submission" date="2025-08" db="UniProtKB">
        <authorList>
            <consortium name="Ensembl"/>
        </authorList>
    </citation>
    <scope>IDENTIFICATION</scope>
</reference>
<dbReference type="GeneTree" id="ENSGT01140000286794"/>
<dbReference type="Proteomes" id="UP000694415">
    <property type="component" value="Unplaced"/>
</dbReference>
<name>A0A8C6H7V1_MUSSI</name>
<proteinExistence type="predicted"/>
<evidence type="ECO:0000313" key="1">
    <source>
        <dbReference type="Ensembl" id="ENSMSIP00000016409.1"/>
    </source>
</evidence>
<dbReference type="Ensembl" id="ENSMSIT00000020813.1">
    <property type="protein sequence ID" value="ENSMSIP00000016409.1"/>
    <property type="gene ID" value="ENSMSIG00000014100.1"/>
</dbReference>
<organism evidence="1 2">
    <name type="scientific">Mus spicilegus</name>
    <name type="common">Mound-building mouse</name>
    <dbReference type="NCBI Taxonomy" id="10103"/>
    <lineage>
        <taxon>Eukaryota</taxon>
        <taxon>Metazoa</taxon>
        <taxon>Chordata</taxon>
        <taxon>Craniata</taxon>
        <taxon>Vertebrata</taxon>
        <taxon>Euteleostomi</taxon>
        <taxon>Mammalia</taxon>
        <taxon>Eutheria</taxon>
        <taxon>Euarchontoglires</taxon>
        <taxon>Glires</taxon>
        <taxon>Rodentia</taxon>
        <taxon>Myomorpha</taxon>
        <taxon>Muroidea</taxon>
        <taxon>Muridae</taxon>
        <taxon>Murinae</taxon>
        <taxon>Mus</taxon>
        <taxon>Mus</taxon>
    </lineage>
</organism>
<evidence type="ECO:0000313" key="2">
    <source>
        <dbReference type="Proteomes" id="UP000694415"/>
    </source>
</evidence>
<reference evidence="1" key="2">
    <citation type="submission" date="2025-09" db="UniProtKB">
        <authorList>
            <consortium name="Ensembl"/>
        </authorList>
    </citation>
    <scope>IDENTIFICATION</scope>
</reference>
<sequence length="119" mass="13369">MFAFRLLPERRQARRFSWKGQQWNPVASLAFCAVCCSFTRALSTAPLTLNWGSSTQVLSSLRNTRACPEEHLSGKLSLLPVSWNYSNVARSLWSPEERSSCLLNLAFSDIFGLANLTAR</sequence>
<accession>A0A8C6H7V1</accession>
<protein>
    <submittedName>
        <fullName evidence="1">Uncharacterized protein</fullName>
    </submittedName>
</protein>